<feature type="domain" description="CHAT" evidence="1">
    <location>
        <begin position="998"/>
        <end position="1303"/>
    </location>
</feature>
<reference evidence="3" key="1">
    <citation type="journal article" date="2019" name="Int. J. Syst. Evol. Microbiol.">
        <title>The Global Catalogue of Microorganisms (GCM) 10K type strain sequencing project: providing services to taxonomists for standard genome sequencing and annotation.</title>
        <authorList>
            <consortium name="The Broad Institute Genomics Platform"/>
            <consortium name="The Broad Institute Genome Sequencing Center for Infectious Disease"/>
            <person name="Wu L."/>
            <person name="Ma J."/>
        </authorList>
    </citation>
    <scope>NUCLEOTIDE SEQUENCE [LARGE SCALE GENOMIC DNA]</scope>
    <source>
        <strain evidence="3">CGMCC 4.7683</strain>
    </source>
</reference>
<protein>
    <recommendedName>
        <fullName evidence="1">CHAT domain-containing protein</fullName>
    </recommendedName>
</protein>
<evidence type="ECO:0000313" key="2">
    <source>
        <dbReference type="EMBL" id="GHH32278.1"/>
    </source>
</evidence>
<dbReference type="Proteomes" id="UP000635387">
    <property type="component" value="Unassembled WGS sequence"/>
</dbReference>
<gene>
    <name evidence="2" type="ORF">GCM10017790_69150</name>
</gene>
<dbReference type="RefSeq" id="WP_191258615.1">
    <property type="nucleotide sequence ID" value="NZ_BNAY01000010.1"/>
</dbReference>
<dbReference type="Pfam" id="PF12770">
    <property type="entry name" value="CHAT"/>
    <property type="match status" value="1"/>
</dbReference>
<evidence type="ECO:0000313" key="3">
    <source>
        <dbReference type="Proteomes" id="UP000635387"/>
    </source>
</evidence>
<name>A0ABQ3M4F3_9PSEU</name>
<evidence type="ECO:0000259" key="1">
    <source>
        <dbReference type="Pfam" id="PF12770"/>
    </source>
</evidence>
<keyword evidence="3" id="KW-1185">Reference proteome</keyword>
<dbReference type="InterPro" id="IPR024983">
    <property type="entry name" value="CHAT_dom"/>
</dbReference>
<proteinExistence type="predicted"/>
<organism evidence="2 3">
    <name type="scientific">Amycolatopsis oliviviridis</name>
    <dbReference type="NCBI Taxonomy" id="1471590"/>
    <lineage>
        <taxon>Bacteria</taxon>
        <taxon>Bacillati</taxon>
        <taxon>Actinomycetota</taxon>
        <taxon>Actinomycetes</taxon>
        <taxon>Pseudonocardiales</taxon>
        <taxon>Pseudonocardiaceae</taxon>
        <taxon>Amycolatopsis</taxon>
    </lineage>
</organism>
<accession>A0ABQ3M4F3</accession>
<comment type="caution">
    <text evidence="2">The sequence shown here is derived from an EMBL/GenBank/DDBJ whole genome shotgun (WGS) entry which is preliminary data.</text>
</comment>
<sequence length="1304" mass="143350">MSENHWGAARIRAEADRLTVIADQNPTVLDATGTGAVGYLLMDVLDEDNHDFATRLEQAMRLLRHGAEFAPDDPLACSWRISLSFGHTYRAIAGDAAEWEPAFHWGGLAVATAGKPEEYAEAVLDLVNLHMSWVEDLWEKGNLSVAEQVAELDKVSAVLRGFDGTLADAFDQATLDYQAARVFGTRFDLMDEPDDLERAIAKLGAPTRLPDDHPCLSEALYLLAELRRLRFRLTENEVELTAALDTAVRVIGMTGHDDPARGERHLLLARLLMAKNNLRDQDDPDDRDRLIESLRIVVAADPDPDLGWTLGGELFNRGKENGDPADLRAAISWLQEQAELQDPAGEDAWLPWSMITEAHSLIFDLTREQEHADRTVECATRALEFPMPEPVLVEEMHWRRLDAVFQNGERPDLSRFFQEHPVLDWLRDAGQVVDESRRGEPTETGELLAAKLGLSWFAIMTAAPNLVVTYPADLYELIDRMQGLFQGADVFDDMSDEERLSFAAMHELVVNLGQAVNGDGVVDFSNLQQLAAAPSLRQERADLLGFAASLLLMVGSVSGSLRAIDAGIELCVVIGRIAERPVKQAEADALQGIFRLLRAFHARQSPARIYALGKAAWERMVSLPESSGLAPILKLTDIILRPVTRKVGADPLPALHPSVTEDLWLERLFEPFVLSEELSNAALNRDVEGVRVVCRRLDDLMERSSDPTVNQAVQGIRATAYGCLSTLNPSDPAVLDDAIDAHTELLDWLRGDDYPGLEDQLQSLADLLRRRGGPDDLVGSRRVGMDVLENAGWRVLLQSESAEALEIARTAVPTAEKLVGWCIEDDAVADLIGILDSRRSLVLHAANTSRSVSALLTGIGRADLAAEWEAAGGLEQALLHEHGGPGNGWGVLRRKVLMALTRESRGILTPPTVEELQKTLRAQGSDVLAYLLPANDQHEAVAVMVPREGEPVVRSLPALGRGSQVERYQAAYGEWDGAADRVGPEYLRWRDALKDLCDWSWRAAGEQLLEFGRQHAGDRDPRIVLVPIGMLGQVPWHAANRLVGDRRRYLLQDATISYVPSGRLFCEAVGRTDVDSECAVLVGNPGRNLLAGGVEAKAVRDSFYADGVLLGGTGQQPRRWVPAPEGPGKPSEVLDHLRSPLRLMHLACHAVANMRDPLLSTIELAGEPRSDLSATELLALSPTRPLDVGLVVLAGCTTHVSGSDYDEALTLSTTFLALGTRTVIGSLWRVPAGWVTAHLMFLFHHNLRHELLPPGEALRRAQISLLDPEPKLPETMPDELKNLRPATVVEIDVEHWAGFTHQGR</sequence>
<dbReference type="EMBL" id="BNAY01000010">
    <property type="protein sequence ID" value="GHH32278.1"/>
    <property type="molecule type" value="Genomic_DNA"/>
</dbReference>